<dbReference type="InterPro" id="IPR007627">
    <property type="entry name" value="RNA_pol_sigma70_r2"/>
</dbReference>
<dbReference type="SUPFAM" id="SSF88659">
    <property type="entry name" value="Sigma3 and sigma4 domains of RNA polymerase sigma factors"/>
    <property type="match status" value="1"/>
</dbReference>
<dbReference type="InterPro" id="IPR014284">
    <property type="entry name" value="RNA_pol_sigma-70_dom"/>
</dbReference>
<evidence type="ECO:0000259" key="5">
    <source>
        <dbReference type="Pfam" id="PF04542"/>
    </source>
</evidence>
<accession>A0ABY4G8L2</accession>
<evidence type="ECO:0000259" key="6">
    <source>
        <dbReference type="Pfam" id="PF08281"/>
    </source>
</evidence>
<proteinExistence type="inferred from homology"/>
<dbReference type="InterPro" id="IPR036388">
    <property type="entry name" value="WH-like_DNA-bd_sf"/>
</dbReference>
<dbReference type="EMBL" id="CP095061">
    <property type="protein sequence ID" value="UOQ67242.1"/>
    <property type="molecule type" value="Genomic_DNA"/>
</dbReference>
<dbReference type="CDD" id="cd06171">
    <property type="entry name" value="Sigma70_r4"/>
    <property type="match status" value="1"/>
</dbReference>
<evidence type="ECO:0000313" key="8">
    <source>
        <dbReference type="Proteomes" id="UP000830401"/>
    </source>
</evidence>
<evidence type="ECO:0000256" key="1">
    <source>
        <dbReference type="ARBA" id="ARBA00010641"/>
    </source>
</evidence>
<protein>
    <submittedName>
        <fullName evidence="7">Sigma-70 family RNA polymerase sigma factor</fullName>
    </submittedName>
</protein>
<feature type="domain" description="RNA polymerase sigma-70 region 2" evidence="5">
    <location>
        <begin position="14"/>
        <end position="83"/>
    </location>
</feature>
<dbReference type="Gene3D" id="1.10.1740.10">
    <property type="match status" value="1"/>
</dbReference>
<keyword evidence="4" id="KW-0804">Transcription</keyword>
<dbReference type="RefSeq" id="WP_245122468.1">
    <property type="nucleotide sequence ID" value="NZ_CP095061.1"/>
</dbReference>
<keyword evidence="2" id="KW-0805">Transcription regulation</keyword>
<sequence length="170" mass="19669">MSPAAPSTDFVAVINEYQPLLRRVCRLYCADADDRQDLFQEVVLQLWRAWPKYVPQEGAKLSTWLYRIALNVAISNLRQRTRRPQPASLEGEALHLAQAAEPIGYEPEEMAALYRAINRLSEVDKAFVLLYLEERTYEEMAEILGITQNNVRVKMHRVQEKLRQLLTQPA</sequence>
<dbReference type="InterPro" id="IPR013325">
    <property type="entry name" value="RNA_pol_sigma_r2"/>
</dbReference>
<dbReference type="Pfam" id="PF04542">
    <property type="entry name" value="Sigma70_r2"/>
    <property type="match status" value="1"/>
</dbReference>
<comment type="similarity">
    <text evidence="1">Belongs to the sigma-70 factor family. ECF subfamily.</text>
</comment>
<name>A0ABY4G8L2_9BACT</name>
<dbReference type="Pfam" id="PF08281">
    <property type="entry name" value="Sigma70_r4_2"/>
    <property type="match status" value="1"/>
</dbReference>
<dbReference type="SUPFAM" id="SSF88946">
    <property type="entry name" value="Sigma2 domain of RNA polymerase sigma factors"/>
    <property type="match status" value="1"/>
</dbReference>
<dbReference type="Gene3D" id="1.10.10.10">
    <property type="entry name" value="Winged helix-like DNA-binding domain superfamily/Winged helix DNA-binding domain"/>
    <property type="match status" value="1"/>
</dbReference>
<dbReference type="InterPro" id="IPR013249">
    <property type="entry name" value="RNA_pol_sigma70_r4_t2"/>
</dbReference>
<dbReference type="NCBIfam" id="TIGR02937">
    <property type="entry name" value="sigma70-ECF"/>
    <property type="match status" value="1"/>
</dbReference>
<keyword evidence="8" id="KW-1185">Reference proteome</keyword>
<organism evidence="7 8">
    <name type="scientific">Hymenobacter volaticus</name>
    <dbReference type="NCBI Taxonomy" id="2932254"/>
    <lineage>
        <taxon>Bacteria</taxon>
        <taxon>Pseudomonadati</taxon>
        <taxon>Bacteroidota</taxon>
        <taxon>Cytophagia</taxon>
        <taxon>Cytophagales</taxon>
        <taxon>Hymenobacteraceae</taxon>
        <taxon>Hymenobacter</taxon>
    </lineage>
</organism>
<keyword evidence="3" id="KW-0731">Sigma factor</keyword>
<dbReference type="PANTHER" id="PTHR43133:SF45">
    <property type="entry name" value="RNA POLYMERASE ECF-TYPE SIGMA FACTOR"/>
    <property type="match status" value="1"/>
</dbReference>
<dbReference type="Proteomes" id="UP000830401">
    <property type="component" value="Chromosome"/>
</dbReference>
<feature type="domain" description="RNA polymerase sigma factor 70 region 4 type 2" evidence="6">
    <location>
        <begin position="112"/>
        <end position="158"/>
    </location>
</feature>
<evidence type="ECO:0000256" key="2">
    <source>
        <dbReference type="ARBA" id="ARBA00023015"/>
    </source>
</evidence>
<dbReference type="InterPro" id="IPR013324">
    <property type="entry name" value="RNA_pol_sigma_r3/r4-like"/>
</dbReference>
<evidence type="ECO:0000313" key="7">
    <source>
        <dbReference type="EMBL" id="UOQ67242.1"/>
    </source>
</evidence>
<reference evidence="7" key="1">
    <citation type="submission" date="2022-04" db="EMBL/GenBank/DDBJ databases">
        <title>Hymenobacter sp. isolated from the air.</title>
        <authorList>
            <person name="Won M."/>
            <person name="Lee C.-M."/>
            <person name="Woen H.-Y."/>
            <person name="Kwon S.-W."/>
        </authorList>
    </citation>
    <scope>NUCLEOTIDE SEQUENCE</scope>
    <source>
        <strain evidence="7">5420S-77</strain>
    </source>
</reference>
<evidence type="ECO:0000256" key="3">
    <source>
        <dbReference type="ARBA" id="ARBA00023082"/>
    </source>
</evidence>
<dbReference type="InterPro" id="IPR039425">
    <property type="entry name" value="RNA_pol_sigma-70-like"/>
</dbReference>
<evidence type="ECO:0000256" key="4">
    <source>
        <dbReference type="ARBA" id="ARBA00023163"/>
    </source>
</evidence>
<gene>
    <name evidence="7" type="ORF">MUN86_04935</name>
</gene>
<dbReference type="PANTHER" id="PTHR43133">
    <property type="entry name" value="RNA POLYMERASE ECF-TYPE SIGMA FACTO"/>
    <property type="match status" value="1"/>
</dbReference>